<dbReference type="EC" id="6.4.1.3" evidence="2"/>
<dbReference type="InterPro" id="IPR034733">
    <property type="entry name" value="AcCoA_carboxyl_beta"/>
</dbReference>
<comment type="subunit">
    <text evidence="3">The holoenzyme is a dodecamer composed of 6 PCCA/alpha subunits and 6 PCCB/beta subunits.</text>
</comment>
<name>A0A6P4XFT8_BRABE</name>
<dbReference type="PROSITE" id="PS50980">
    <property type="entry name" value="COA_CT_NTER"/>
    <property type="match status" value="1"/>
</dbReference>
<feature type="domain" description="CoA carboxyltransferase C-terminal" evidence="9">
    <location>
        <begin position="249"/>
        <end position="498"/>
    </location>
</feature>
<dbReference type="InterPro" id="IPR029045">
    <property type="entry name" value="ClpP/crotonase-like_dom_sf"/>
</dbReference>
<dbReference type="InterPro" id="IPR051047">
    <property type="entry name" value="AccD/PCCB"/>
</dbReference>
<dbReference type="RefSeq" id="XP_019615395.1">
    <property type="nucleotide sequence ID" value="XM_019759836.1"/>
</dbReference>
<dbReference type="SUPFAM" id="SSF52096">
    <property type="entry name" value="ClpP/crotonase"/>
    <property type="match status" value="2"/>
</dbReference>
<dbReference type="Gene3D" id="3.90.226.10">
    <property type="entry name" value="2-enoyl-CoA Hydratase, Chain A, domain 1"/>
    <property type="match status" value="3"/>
</dbReference>
<keyword evidence="10" id="KW-1185">Reference proteome</keyword>
<evidence type="ECO:0000256" key="3">
    <source>
        <dbReference type="ARBA" id="ARBA00038567"/>
    </source>
</evidence>
<dbReference type="FunFam" id="3.90.226.10:FF:000017">
    <property type="entry name" value="Propionyl-CoA carboxylase subunit beta 5"/>
    <property type="match status" value="1"/>
</dbReference>
<proteinExistence type="predicted"/>
<protein>
    <recommendedName>
        <fullName evidence="4">Propionyl-CoA carboxylase beta chain, mitochondrial</fullName>
        <ecNumber evidence="2">6.4.1.3</ecNumber>
    </recommendedName>
    <alternativeName>
        <fullName evidence="5">Propanoyl-CoA:carbon dioxide ligase subunit beta</fullName>
    </alternativeName>
</protein>
<evidence type="ECO:0000256" key="4">
    <source>
        <dbReference type="ARBA" id="ARBA00041138"/>
    </source>
</evidence>
<evidence type="ECO:0000256" key="2">
    <source>
        <dbReference type="ARBA" id="ARBA00013050"/>
    </source>
</evidence>
<comment type="catalytic activity">
    <reaction evidence="6">
        <text>butanoyl-CoA + hydrogencarbonate + ATP = (2S)-ethylmalonyl-CoA + ADP + phosphate + H(+)</text>
        <dbReference type="Rhea" id="RHEA:59520"/>
        <dbReference type="ChEBI" id="CHEBI:15378"/>
        <dbReference type="ChEBI" id="CHEBI:17544"/>
        <dbReference type="ChEBI" id="CHEBI:30616"/>
        <dbReference type="ChEBI" id="CHEBI:43474"/>
        <dbReference type="ChEBI" id="CHEBI:57371"/>
        <dbReference type="ChEBI" id="CHEBI:60909"/>
        <dbReference type="ChEBI" id="CHEBI:456216"/>
    </reaction>
    <physiologicalReaction direction="left-to-right" evidence="6">
        <dbReference type="Rhea" id="RHEA:59521"/>
    </physiologicalReaction>
</comment>
<evidence type="ECO:0000259" key="8">
    <source>
        <dbReference type="PROSITE" id="PS50980"/>
    </source>
</evidence>
<comment type="pathway">
    <text evidence="1">Metabolic intermediate metabolism; propanoyl-CoA degradation; succinyl-CoA from propanoyl-CoA: step 1/3.</text>
</comment>
<dbReference type="PANTHER" id="PTHR43842:SF2">
    <property type="entry name" value="PROPIONYL-COA CARBOXYLASE BETA CHAIN, MITOCHONDRIAL"/>
    <property type="match status" value="1"/>
</dbReference>
<evidence type="ECO:0000256" key="5">
    <source>
        <dbReference type="ARBA" id="ARBA00042797"/>
    </source>
</evidence>
<dbReference type="AlphaFoldDB" id="A0A6P4XFT8"/>
<evidence type="ECO:0000259" key="9">
    <source>
        <dbReference type="PROSITE" id="PS50989"/>
    </source>
</evidence>
<organism evidence="10 11">
    <name type="scientific">Branchiostoma belcheri</name>
    <name type="common">Amphioxus</name>
    <dbReference type="NCBI Taxonomy" id="7741"/>
    <lineage>
        <taxon>Eukaryota</taxon>
        <taxon>Metazoa</taxon>
        <taxon>Chordata</taxon>
        <taxon>Cephalochordata</taxon>
        <taxon>Leptocardii</taxon>
        <taxon>Amphioxiformes</taxon>
        <taxon>Branchiostomatidae</taxon>
        <taxon>Branchiostoma</taxon>
    </lineage>
</organism>
<dbReference type="GO" id="GO:0004658">
    <property type="term" value="F:propionyl-CoA carboxylase activity"/>
    <property type="evidence" value="ECO:0007669"/>
    <property type="project" value="UniProtKB-EC"/>
</dbReference>
<accession>A0A6P4XFT8</accession>
<evidence type="ECO:0000256" key="6">
    <source>
        <dbReference type="ARBA" id="ARBA00048208"/>
    </source>
</evidence>
<dbReference type="GeneID" id="109463120"/>
<dbReference type="InterPro" id="IPR011763">
    <property type="entry name" value="COA_CT_C"/>
</dbReference>
<evidence type="ECO:0000313" key="11">
    <source>
        <dbReference type="RefSeq" id="XP_019615395.1"/>
    </source>
</evidence>
<reference evidence="11" key="1">
    <citation type="submission" date="2025-08" db="UniProtKB">
        <authorList>
            <consortium name="RefSeq"/>
        </authorList>
    </citation>
    <scope>IDENTIFICATION</scope>
    <source>
        <tissue evidence="11">Gonad</tissue>
    </source>
</reference>
<dbReference type="Pfam" id="PF01039">
    <property type="entry name" value="Carboxyl_trans"/>
    <property type="match status" value="1"/>
</dbReference>
<evidence type="ECO:0000313" key="10">
    <source>
        <dbReference type="Proteomes" id="UP000515135"/>
    </source>
</evidence>
<dbReference type="OrthoDB" id="439921at2759"/>
<dbReference type="PROSITE" id="PS50989">
    <property type="entry name" value="COA_CT_CTER"/>
    <property type="match status" value="1"/>
</dbReference>
<gene>
    <name evidence="11" type="primary">LOC109463120</name>
</gene>
<feature type="domain" description="CoA carboxyltransferase N-terminal" evidence="8">
    <location>
        <begin position="36"/>
        <end position="192"/>
    </location>
</feature>
<evidence type="ECO:0000256" key="7">
    <source>
        <dbReference type="ARBA" id="ARBA00049495"/>
    </source>
</evidence>
<comment type="catalytic activity">
    <reaction evidence="7">
        <text>propanoyl-CoA + hydrogencarbonate + ATP = (S)-methylmalonyl-CoA + ADP + phosphate + H(+)</text>
        <dbReference type="Rhea" id="RHEA:23720"/>
        <dbReference type="ChEBI" id="CHEBI:15378"/>
        <dbReference type="ChEBI" id="CHEBI:17544"/>
        <dbReference type="ChEBI" id="CHEBI:30616"/>
        <dbReference type="ChEBI" id="CHEBI:43474"/>
        <dbReference type="ChEBI" id="CHEBI:57327"/>
        <dbReference type="ChEBI" id="CHEBI:57392"/>
        <dbReference type="ChEBI" id="CHEBI:456216"/>
        <dbReference type="EC" id="6.4.1.3"/>
    </reaction>
    <physiologicalReaction direction="left-to-right" evidence="7">
        <dbReference type="Rhea" id="RHEA:23721"/>
    </physiologicalReaction>
</comment>
<dbReference type="PANTHER" id="PTHR43842">
    <property type="entry name" value="PROPIONYL-COA CARBOXYLASE BETA CHAIN"/>
    <property type="match status" value="1"/>
</dbReference>
<evidence type="ECO:0000256" key="1">
    <source>
        <dbReference type="ARBA" id="ARBA00005060"/>
    </source>
</evidence>
<dbReference type="Proteomes" id="UP000515135">
    <property type="component" value="Unplaced"/>
</dbReference>
<sequence>MAALVKCSRALARFSTIPSCPSLLQAGCPRYCSVMSRPVRDRIQERRQQALLGGGQRRIDAQHKKGKLTARERIDLLLDPGTFVEYDMFAEHRCSDFGGLEKSANQFPGDSVVTGHGRIYGRPVYLFSQDFTVMGGSVGSVHARKICKIMDQALLTGVPVIGLNDSGGARIPEGVDALEGYGEIFQRNVEASVTCEVVNQEELGGATVHTTLSGVAHKAFDNDVDALLRLREFYNFLPLSNTDPSPIRPTEDPANRLCPVLDHMVPLDSTESFNMLDVIQTVVDEEDFFEIMPSYAKNIVVGFARMNGRTVGIVGNQPKVAAGCVDIDASVKGARFIRFCDAFNIPILTFVDVPGFLPGTAQEHGGIIRHGAKMLFAYSEATVPKITVITRKAYGGSYGVMGNKHMKADIVYAWPTAEVAVMGAKGAVSIMFKGQKDQAKKETEYMEKFANPFPVAIRGFVDDILEPRMTRTRICQDLDLLCTKKESRPWRKHNNLPL</sequence>
<dbReference type="GO" id="GO:0005739">
    <property type="term" value="C:mitochondrion"/>
    <property type="evidence" value="ECO:0007669"/>
    <property type="project" value="TreeGrafter"/>
</dbReference>
<dbReference type="InterPro" id="IPR011762">
    <property type="entry name" value="COA_CT_N"/>
</dbReference>